<reference evidence="2 3" key="1">
    <citation type="submission" date="2014-04" db="EMBL/GenBank/DDBJ databases">
        <title>Evolutionary Origins and Diversification of the Mycorrhizal Mutualists.</title>
        <authorList>
            <consortium name="DOE Joint Genome Institute"/>
            <consortium name="Mycorrhizal Genomics Consortium"/>
            <person name="Kohler A."/>
            <person name="Kuo A."/>
            <person name="Nagy L.G."/>
            <person name="Floudas D."/>
            <person name="Copeland A."/>
            <person name="Barry K.W."/>
            <person name="Cichocki N."/>
            <person name="Veneault-Fourrey C."/>
            <person name="LaButti K."/>
            <person name="Lindquist E.A."/>
            <person name="Lipzen A."/>
            <person name="Lundell T."/>
            <person name="Morin E."/>
            <person name="Murat C."/>
            <person name="Riley R."/>
            <person name="Ohm R."/>
            <person name="Sun H."/>
            <person name="Tunlid A."/>
            <person name="Henrissat B."/>
            <person name="Grigoriev I.V."/>
            <person name="Hibbett D.S."/>
            <person name="Martin F."/>
        </authorList>
    </citation>
    <scope>NUCLEOTIDE SEQUENCE [LARGE SCALE GENOMIC DNA]</scope>
    <source>
        <strain evidence="2 3">Koide BX008</strain>
    </source>
</reference>
<dbReference type="EMBL" id="KN818314">
    <property type="protein sequence ID" value="KIL59499.1"/>
    <property type="molecule type" value="Genomic_DNA"/>
</dbReference>
<keyword evidence="1" id="KW-0812">Transmembrane</keyword>
<dbReference type="Proteomes" id="UP000054549">
    <property type="component" value="Unassembled WGS sequence"/>
</dbReference>
<accession>A0A0C2SZF5</accession>
<feature type="transmembrane region" description="Helical" evidence="1">
    <location>
        <begin position="6"/>
        <end position="26"/>
    </location>
</feature>
<sequence length="55" mass="6676">MRSTRVLALFRTFRTYLTILTTVLLYHYDRKFTDLKNFGQKDVFALHDHHFLSLN</sequence>
<name>A0A0C2SZF5_AMAMK</name>
<gene>
    <name evidence="2" type="ORF">M378DRAFT_169143</name>
</gene>
<protein>
    <submittedName>
        <fullName evidence="2">Uncharacterized protein</fullName>
    </submittedName>
</protein>
<dbReference type="HOGENOM" id="CLU_3031914_0_0_1"/>
<evidence type="ECO:0000313" key="2">
    <source>
        <dbReference type="EMBL" id="KIL59499.1"/>
    </source>
</evidence>
<dbReference type="InParanoid" id="A0A0C2SZF5"/>
<keyword evidence="1" id="KW-1133">Transmembrane helix</keyword>
<proteinExistence type="predicted"/>
<evidence type="ECO:0000313" key="3">
    <source>
        <dbReference type="Proteomes" id="UP000054549"/>
    </source>
</evidence>
<keyword evidence="3" id="KW-1185">Reference proteome</keyword>
<keyword evidence="1" id="KW-0472">Membrane</keyword>
<dbReference type="AlphaFoldDB" id="A0A0C2SZF5"/>
<evidence type="ECO:0000256" key="1">
    <source>
        <dbReference type="SAM" id="Phobius"/>
    </source>
</evidence>
<organism evidence="2 3">
    <name type="scientific">Amanita muscaria (strain Koide BX008)</name>
    <dbReference type="NCBI Taxonomy" id="946122"/>
    <lineage>
        <taxon>Eukaryota</taxon>
        <taxon>Fungi</taxon>
        <taxon>Dikarya</taxon>
        <taxon>Basidiomycota</taxon>
        <taxon>Agaricomycotina</taxon>
        <taxon>Agaricomycetes</taxon>
        <taxon>Agaricomycetidae</taxon>
        <taxon>Agaricales</taxon>
        <taxon>Pluteineae</taxon>
        <taxon>Amanitaceae</taxon>
        <taxon>Amanita</taxon>
    </lineage>
</organism>